<dbReference type="RefSeq" id="WP_188584338.1">
    <property type="nucleotide sequence ID" value="NZ_BMHA01000001.1"/>
</dbReference>
<reference evidence="3" key="1">
    <citation type="journal article" date="2014" name="Int. J. Syst. Evol. Microbiol.">
        <title>Complete genome sequence of Corynebacterium casei LMG S-19264T (=DSM 44701T), isolated from a smear-ripened cheese.</title>
        <authorList>
            <consortium name="US DOE Joint Genome Institute (JGI-PGF)"/>
            <person name="Walter F."/>
            <person name="Albersmeier A."/>
            <person name="Kalinowski J."/>
            <person name="Ruckert C."/>
        </authorList>
    </citation>
    <scope>NUCLEOTIDE SEQUENCE</scope>
    <source>
        <strain evidence="3">CGMCC 1.14988</strain>
    </source>
</reference>
<organism evidence="3 4">
    <name type="scientific">Egicoccus halophilus</name>
    <dbReference type="NCBI Taxonomy" id="1670830"/>
    <lineage>
        <taxon>Bacteria</taxon>
        <taxon>Bacillati</taxon>
        <taxon>Actinomycetota</taxon>
        <taxon>Nitriliruptoria</taxon>
        <taxon>Egicoccales</taxon>
        <taxon>Egicoccaceae</taxon>
        <taxon>Egicoccus</taxon>
    </lineage>
</organism>
<protein>
    <recommendedName>
        <fullName evidence="2">Antitoxin</fullName>
    </recommendedName>
</protein>
<keyword evidence="4" id="KW-1185">Reference proteome</keyword>
<sequence>MGAPEVSIRELRNHGGDVVDRVAAGESLTVTRSGKPVAELRPVGRPAVKAEVLLERRRRLPHVDPVRLREDLDELLDPTL</sequence>
<name>A0A8J3A505_9ACTN</name>
<comment type="function">
    <text evidence="2">Antitoxin component of a type II toxin-antitoxin (TA) system.</text>
</comment>
<dbReference type="AlphaFoldDB" id="A0A8J3A505"/>
<dbReference type="EMBL" id="BMHA01000001">
    <property type="protein sequence ID" value="GGI02804.1"/>
    <property type="molecule type" value="Genomic_DNA"/>
</dbReference>
<evidence type="ECO:0000313" key="3">
    <source>
        <dbReference type="EMBL" id="GGI02804.1"/>
    </source>
</evidence>
<dbReference type="InterPro" id="IPR006442">
    <property type="entry name" value="Antitoxin_Phd/YefM"/>
</dbReference>
<accession>A0A8J3A505</accession>
<evidence type="ECO:0000256" key="1">
    <source>
        <dbReference type="ARBA" id="ARBA00009981"/>
    </source>
</evidence>
<dbReference type="Gene3D" id="3.40.1620.10">
    <property type="entry name" value="YefM-like domain"/>
    <property type="match status" value="1"/>
</dbReference>
<dbReference type="NCBIfam" id="TIGR01552">
    <property type="entry name" value="phd_fam"/>
    <property type="match status" value="1"/>
</dbReference>
<dbReference type="SUPFAM" id="SSF143120">
    <property type="entry name" value="YefM-like"/>
    <property type="match status" value="1"/>
</dbReference>
<dbReference type="Pfam" id="PF02604">
    <property type="entry name" value="PhdYeFM_antitox"/>
    <property type="match status" value="1"/>
</dbReference>
<proteinExistence type="inferred from homology"/>
<evidence type="ECO:0000256" key="2">
    <source>
        <dbReference type="RuleBase" id="RU362080"/>
    </source>
</evidence>
<comment type="similarity">
    <text evidence="1 2">Belongs to the phD/YefM antitoxin family.</text>
</comment>
<dbReference type="Proteomes" id="UP000650511">
    <property type="component" value="Unassembled WGS sequence"/>
</dbReference>
<evidence type="ECO:0000313" key="4">
    <source>
        <dbReference type="Proteomes" id="UP000650511"/>
    </source>
</evidence>
<gene>
    <name evidence="3" type="ORF">GCM10011354_01600</name>
</gene>
<comment type="caution">
    <text evidence="3">The sequence shown here is derived from an EMBL/GenBank/DDBJ whole genome shotgun (WGS) entry which is preliminary data.</text>
</comment>
<dbReference type="InterPro" id="IPR036165">
    <property type="entry name" value="YefM-like_sf"/>
</dbReference>
<reference evidence="3" key="2">
    <citation type="submission" date="2020-09" db="EMBL/GenBank/DDBJ databases">
        <authorList>
            <person name="Sun Q."/>
            <person name="Zhou Y."/>
        </authorList>
    </citation>
    <scope>NUCLEOTIDE SEQUENCE</scope>
    <source>
        <strain evidence="3">CGMCC 1.14988</strain>
    </source>
</reference>